<name>A0ABT6UDM4_9GAMM</name>
<evidence type="ECO:0000313" key="2">
    <source>
        <dbReference type="EMBL" id="MDI5832569.1"/>
    </source>
</evidence>
<evidence type="ECO:0000256" key="1">
    <source>
        <dbReference type="SAM" id="MobiDB-lite"/>
    </source>
</evidence>
<dbReference type="RefSeq" id="WP_282679538.1">
    <property type="nucleotide sequence ID" value="NZ_JAOTLW010000013.1"/>
</dbReference>
<organism evidence="2 3">
    <name type="scientific">Shewanella xiamenensis</name>
    <dbReference type="NCBI Taxonomy" id="332186"/>
    <lineage>
        <taxon>Bacteria</taxon>
        <taxon>Pseudomonadati</taxon>
        <taxon>Pseudomonadota</taxon>
        <taxon>Gammaproteobacteria</taxon>
        <taxon>Alteromonadales</taxon>
        <taxon>Shewanellaceae</taxon>
        <taxon>Shewanella</taxon>
    </lineage>
</organism>
<comment type="caution">
    <text evidence="2">The sequence shown here is derived from an EMBL/GenBank/DDBJ whole genome shotgun (WGS) entry which is preliminary data.</text>
</comment>
<keyword evidence="3" id="KW-1185">Reference proteome</keyword>
<reference evidence="2 3" key="1">
    <citation type="submission" date="2022-09" db="EMBL/GenBank/DDBJ databases">
        <title>The outer-membrane cytochrome OmcA is essential for infection of Shewanella oneidensis by a zebrafish-associated bacteriophage.</title>
        <authorList>
            <person name="Grenfell A.W."/>
            <person name="Intile P."/>
            <person name="Mcfarlane J."/>
            <person name="Leung D."/>
            <person name="Abdalla K."/>
            <person name="Wold M."/>
            <person name="Kees E."/>
            <person name="Gralnick J."/>
        </authorList>
    </citation>
    <scope>NUCLEOTIDE SEQUENCE [LARGE SCALE GENOMIC DNA]</scope>
    <source>
        <strain evidence="2 3">NF-5</strain>
    </source>
</reference>
<gene>
    <name evidence="2" type="ORF">ODY93_13400</name>
</gene>
<dbReference type="EMBL" id="JAOTLW010000013">
    <property type="protein sequence ID" value="MDI5832569.1"/>
    <property type="molecule type" value="Genomic_DNA"/>
</dbReference>
<proteinExistence type="predicted"/>
<protein>
    <submittedName>
        <fullName evidence="2">Uncharacterized protein</fullName>
    </submittedName>
</protein>
<sequence>MQTISKKSTNRTAPAMLASDKKSKKPSINDFSGAGGTTTPTPE</sequence>
<feature type="compositionally biased region" description="Polar residues" evidence="1">
    <location>
        <begin position="1"/>
        <end position="12"/>
    </location>
</feature>
<evidence type="ECO:0000313" key="3">
    <source>
        <dbReference type="Proteomes" id="UP001159075"/>
    </source>
</evidence>
<feature type="region of interest" description="Disordered" evidence="1">
    <location>
        <begin position="1"/>
        <end position="43"/>
    </location>
</feature>
<dbReference type="Proteomes" id="UP001159075">
    <property type="component" value="Unassembled WGS sequence"/>
</dbReference>
<accession>A0ABT6UDM4</accession>